<proteinExistence type="predicted"/>
<sequence>MPLQFFRWHYGDGFRQTAILSVNIAVGCFNYFSVLELARTLFLPWHRIIEGYGRGFDPSTFFSTLAGNIISRILGAIVRLVVIVVGLAVSAGAAFLGALWIALWPLLPLVIPTALIWGLFLIGFNVF</sequence>
<organism evidence="2 3">
    <name type="scientific">Candidatus Sungbacteria bacterium RIFCSPLOWO2_01_FULL_60_25</name>
    <dbReference type="NCBI Taxonomy" id="1802281"/>
    <lineage>
        <taxon>Bacteria</taxon>
        <taxon>Candidatus Sungiibacteriota</taxon>
    </lineage>
</organism>
<keyword evidence="1" id="KW-0812">Transmembrane</keyword>
<keyword evidence="1" id="KW-0472">Membrane</keyword>
<dbReference type="EMBL" id="MHQT01000039">
    <property type="protein sequence ID" value="OHA08543.1"/>
    <property type="molecule type" value="Genomic_DNA"/>
</dbReference>
<evidence type="ECO:0000313" key="3">
    <source>
        <dbReference type="Proteomes" id="UP000178977"/>
    </source>
</evidence>
<keyword evidence="1" id="KW-1133">Transmembrane helix</keyword>
<feature type="transmembrane region" description="Helical" evidence="1">
    <location>
        <begin position="80"/>
        <end position="103"/>
    </location>
</feature>
<name>A0A1G2LA73_9BACT</name>
<gene>
    <name evidence="2" type="ORF">A3A44_02915</name>
</gene>
<evidence type="ECO:0000313" key="2">
    <source>
        <dbReference type="EMBL" id="OHA08543.1"/>
    </source>
</evidence>
<feature type="transmembrane region" description="Helical" evidence="1">
    <location>
        <begin position="109"/>
        <end position="126"/>
    </location>
</feature>
<dbReference type="Proteomes" id="UP000178977">
    <property type="component" value="Unassembled WGS sequence"/>
</dbReference>
<comment type="caution">
    <text evidence="2">The sequence shown here is derived from an EMBL/GenBank/DDBJ whole genome shotgun (WGS) entry which is preliminary data.</text>
</comment>
<evidence type="ECO:0000256" key="1">
    <source>
        <dbReference type="SAM" id="Phobius"/>
    </source>
</evidence>
<reference evidence="2 3" key="1">
    <citation type="journal article" date="2016" name="Nat. Commun.">
        <title>Thousands of microbial genomes shed light on interconnected biogeochemical processes in an aquifer system.</title>
        <authorList>
            <person name="Anantharaman K."/>
            <person name="Brown C.T."/>
            <person name="Hug L.A."/>
            <person name="Sharon I."/>
            <person name="Castelle C.J."/>
            <person name="Probst A.J."/>
            <person name="Thomas B.C."/>
            <person name="Singh A."/>
            <person name="Wilkins M.J."/>
            <person name="Karaoz U."/>
            <person name="Brodie E.L."/>
            <person name="Williams K.H."/>
            <person name="Hubbard S.S."/>
            <person name="Banfield J.F."/>
        </authorList>
    </citation>
    <scope>NUCLEOTIDE SEQUENCE [LARGE SCALE GENOMIC DNA]</scope>
</reference>
<protein>
    <submittedName>
        <fullName evidence="2">Uncharacterized protein</fullName>
    </submittedName>
</protein>
<dbReference type="PROSITE" id="PS51257">
    <property type="entry name" value="PROKAR_LIPOPROTEIN"/>
    <property type="match status" value="1"/>
</dbReference>
<dbReference type="AlphaFoldDB" id="A0A1G2LA73"/>
<feature type="transmembrane region" description="Helical" evidence="1">
    <location>
        <begin position="20"/>
        <end position="38"/>
    </location>
</feature>
<accession>A0A1G2LA73</accession>